<dbReference type="InterPro" id="IPR013815">
    <property type="entry name" value="ATP_grasp_subdomain_1"/>
</dbReference>
<comment type="caution">
    <text evidence="2">The sequence shown here is derived from an EMBL/GenBank/DDBJ whole genome shotgun (WGS) entry which is preliminary data.</text>
</comment>
<dbReference type="InterPro" id="IPR032875">
    <property type="entry name" value="Succ_CoA_lig_flav_dom"/>
</dbReference>
<dbReference type="Pfam" id="PF13380">
    <property type="entry name" value="CoA_binding_2"/>
    <property type="match status" value="1"/>
</dbReference>
<dbReference type="Pfam" id="PF13549">
    <property type="entry name" value="ATP-grasp_5"/>
    <property type="match status" value="1"/>
</dbReference>
<accession>A0ABN2J4N8</accession>
<dbReference type="Gene3D" id="3.40.50.261">
    <property type="entry name" value="Succinyl-CoA synthetase domains"/>
    <property type="match status" value="2"/>
</dbReference>
<dbReference type="SUPFAM" id="SSF51735">
    <property type="entry name" value="NAD(P)-binding Rossmann-fold domains"/>
    <property type="match status" value="1"/>
</dbReference>
<dbReference type="Gene3D" id="3.30.470.20">
    <property type="entry name" value="ATP-grasp fold, B domain"/>
    <property type="match status" value="1"/>
</dbReference>
<reference evidence="2 3" key="1">
    <citation type="journal article" date="2019" name="Int. J. Syst. Evol. Microbiol.">
        <title>The Global Catalogue of Microorganisms (GCM) 10K type strain sequencing project: providing services to taxonomists for standard genome sequencing and annotation.</title>
        <authorList>
            <consortium name="The Broad Institute Genomics Platform"/>
            <consortium name="The Broad Institute Genome Sequencing Center for Infectious Disease"/>
            <person name="Wu L."/>
            <person name="Ma J."/>
        </authorList>
    </citation>
    <scope>NUCLEOTIDE SEQUENCE [LARGE SCALE GENOMIC DNA]</scope>
    <source>
        <strain evidence="2 3">JCM 14718</strain>
    </source>
</reference>
<dbReference type="Pfam" id="PF13607">
    <property type="entry name" value="Succ_CoA_lig"/>
    <property type="match status" value="1"/>
</dbReference>
<dbReference type="Proteomes" id="UP001500618">
    <property type="component" value="Unassembled WGS sequence"/>
</dbReference>
<dbReference type="EMBL" id="BAAANY010000042">
    <property type="protein sequence ID" value="GAA1717945.1"/>
    <property type="molecule type" value="Genomic_DNA"/>
</dbReference>
<dbReference type="SUPFAM" id="SSF55729">
    <property type="entry name" value="Acyl-CoA N-acyltransferases (Nat)"/>
    <property type="match status" value="1"/>
</dbReference>
<dbReference type="Gene3D" id="3.30.1490.20">
    <property type="entry name" value="ATP-grasp fold, A domain"/>
    <property type="match status" value="1"/>
</dbReference>
<sequence length="890" mass="94309">MSTQDGYPEHRAADVLLSDGGTVHIRPIRATDADQVVALHSRFSERTRYLRYFSPYPRIPERDLKRFVTVDHVDREAFVVELGDELIAIGRFDRISADEAEVAFVVEDTHQGRGIGSVLLEHLAAAAEESHIRRFVAEVLPTNHTMMRVFSDAGYTVARSYDDGVVHLEWDIVETPQSVGVLRRREQRSESASIARLLSPRSVAVIGASSTEAVAGRVLLDNLREAGFGGPVYAVNPHRSEIAGMVSFPTVTDIPGGVDLAVVAVPAAAVAEVVRQCGRAGVRGLVIVSGGFGETGPHGRQAERELVLSARSHGMRVVGPNCLGILNTDPDVRLNASLAPTLPLRGRIGFFCQSGALGIALLDQAEQRGIGLSTVVSAGNRADVSGNDLMQFWIDDPSTDVVLLYLESFGNPRKFARVARRLARRKPVVAVKSSTPPPSLAGRGPTVGERGVEALFAQSGVIRVTTVSQQFDVAQILAYQPLPTGRTVAIVGNSAALGVLAADACAAVSLRVAQGSPIDIGPDASADDFAVALRSAVDDPQVHALVAVFVPAIATSAEAYARVLRGTVGDCGKPVVSTFLAAEGVPERLRQRGEAGYTDRGSVPSYPSPEEAVHALGLVANYADWRRAPVGSLPDRSDVDTAGARVVVRKWDARHRLSEHPDGKQIDDQAAAELLAAYRIGVLPSIRCGTLDEVLAAADSVGYPVVLKAADDELRHRIDLGTVRLDIGGPGELSAAYGRVRDVLSASGSDSAVLVQTMVDPGVACVVEVADDPSFGLVLGFGLAGVATELLGDMAWRAIPVTDVDAADLVRAPLAAPMLLGHRGATPADVDALADLLLRLGMLADDVPEIRHLALRPVLARAHGFAVLHATVRLGPPVSRPDHGPRRLLL</sequence>
<evidence type="ECO:0000313" key="2">
    <source>
        <dbReference type="EMBL" id="GAA1717945.1"/>
    </source>
</evidence>
<keyword evidence="2" id="KW-0436">Ligase</keyword>
<proteinExistence type="predicted"/>
<dbReference type="SMART" id="SM00881">
    <property type="entry name" value="CoA_binding"/>
    <property type="match status" value="1"/>
</dbReference>
<keyword evidence="3" id="KW-1185">Reference proteome</keyword>
<dbReference type="InterPro" id="IPR016102">
    <property type="entry name" value="Succinyl-CoA_synth-like"/>
</dbReference>
<dbReference type="InterPro" id="IPR000182">
    <property type="entry name" value="GNAT_dom"/>
</dbReference>
<protein>
    <submittedName>
        <fullName evidence="2">Bifunctional GNAT family N-acetyltransferase/acetate--CoA ligase family protein</fullName>
    </submittedName>
</protein>
<dbReference type="RefSeq" id="WP_344315038.1">
    <property type="nucleotide sequence ID" value="NZ_BAAANY010000042.1"/>
</dbReference>
<dbReference type="CDD" id="cd04301">
    <property type="entry name" value="NAT_SF"/>
    <property type="match status" value="1"/>
</dbReference>
<dbReference type="PANTHER" id="PTHR42793:SF1">
    <property type="entry name" value="PEPTIDYL-LYSINE N-ACETYLTRANSFERASE PATZ"/>
    <property type="match status" value="1"/>
</dbReference>
<dbReference type="GO" id="GO:0016874">
    <property type="term" value="F:ligase activity"/>
    <property type="evidence" value="ECO:0007669"/>
    <property type="project" value="UniProtKB-KW"/>
</dbReference>
<name>A0ABN2J4N8_9ACTN</name>
<organism evidence="2 3">
    <name type="scientific">Fodinicola feengrottensis</name>
    <dbReference type="NCBI Taxonomy" id="435914"/>
    <lineage>
        <taxon>Bacteria</taxon>
        <taxon>Bacillati</taxon>
        <taxon>Actinomycetota</taxon>
        <taxon>Actinomycetes</taxon>
        <taxon>Mycobacteriales</taxon>
        <taxon>Fodinicola</taxon>
    </lineage>
</organism>
<dbReference type="SUPFAM" id="SSF52210">
    <property type="entry name" value="Succinyl-CoA synthetase domains"/>
    <property type="match status" value="2"/>
</dbReference>
<dbReference type="SUPFAM" id="SSF56059">
    <property type="entry name" value="Glutathione synthetase ATP-binding domain-like"/>
    <property type="match status" value="1"/>
</dbReference>
<gene>
    <name evidence="2" type="ORF">GCM10009765_78010</name>
</gene>
<dbReference type="Gene3D" id="3.40.630.30">
    <property type="match status" value="1"/>
</dbReference>
<dbReference type="Pfam" id="PF00583">
    <property type="entry name" value="Acetyltransf_1"/>
    <property type="match status" value="1"/>
</dbReference>
<dbReference type="Gene3D" id="3.40.50.720">
    <property type="entry name" value="NAD(P)-binding Rossmann-like Domain"/>
    <property type="match status" value="1"/>
</dbReference>
<dbReference type="InterPro" id="IPR036291">
    <property type="entry name" value="NAD(P)-bd_dom_sf"/>
</dbReference>
<dbReference type="InterPro" id="IPR003781">
    <property type="entry name" value="CoA-bd"/>
</dbReference>
<feature type="domain" description="N-acetyltransferase" evidence="1">
    <location>
        <begin position="23"/>
        <end position="173"/>
    </location>
</feature>
<dbReference type="InterPro" id="IPR016181">
    <property type="entry name" value="Acyl_CoA_acyltransferase"/>
</dbReference>
<dbReference type="PROSITE" id="PS51186">
    <property type="entry name" value="GNAT"/>
    <property type="match status" value="1"/>
</dbReference>
<evidence type="ECO:0000259" key="1">
    <source>
        <dbReference type="PROSITE" id="PS51186"/>
    </source>
</evidence>
<evidence type="ECO:0000313" key="3">
    <source>
        <dbReference type="Proteomes" id="UP001500618"/>
    </source>
</evidence>
<dbReference type="PANTHER" id="PTHR42793">
    <property type="entry name" value="COA BINDING DOMAIN CONTAINING PROTEIN"/>
    <property type="match status" value="1"/>
</dbReference>